<protein>
    <recommendedName>
        <fullName evidence="7">Adenylate kinase</fullName>
    </recommendedName>
</protein>
<evidence type="ECO:0008006" key="7">
    <source>
        <dbReference type="Google" id="ProtNLM"/>
    </source>
</evidence>
<dbReference type="Pfam" id="PF00406">
    <property type="entry name" value="ADK"/>
    <property type="match status" value="1"/>
</dbReference>
<keyword evidence="2" id="KW-0547">Nucleotide-binding</keyword>
<evidence type="ECO:0000256" key="3">
    <source>
        <dbReference type="ARBA" id="ARBA00022777"/>
    </source>
</evidence>
<dbReference type="PANTHER" id="PTHR23359">
    <property type="entry name" value="NUCLEOTIDE KINASE"/>
    <property type="match status" value="1"/>
</dbReference>
<dbReference type="GO" id="GO:0019205">
    <property type="term" value="F:nucleobase-containing compound kinase activity"/>
    <property type="evidence" value="ECO:0007669"/>
    <property type="project" value="InterPro"/>
</dbReference>
<evidence type="ECO:0000313" key="6">
    <source>
        <dbReference type="Proteomes" id="UP001201980"/>
    </source>
</evidence>
<dbReference type="InterPro" id="IPR000850">
    <property type="entry name" value="Adenylat/UMP-CMP_kin"/>
</dbReference>
<keyword evidence="6" id="KW-1185">Reference proteome</keyword>
<dbReference type="PRINTS" id="PR00094">
    <property type="entry name" value="ADENYLTKNASE"/>
</dbReference>
<dbReference type="EMBL" id="JAKWBI020000136">
    <property type="protein sequence ID" value="KAJ2901819.1"/>
    <property type="molecule type" value="Genomic_DNA"/>
</dbReference>
<comment type="similarity">
    <text evidence="4">Belongs to the adenylate kinase family.</text>
</comment>
<dbReference type="Proteomes" id="UP001201980">
    <property type="component" value="Unassembled WGS sequence"/>
</dbReference>
<sequence>MDSITIAGFGMMASRLASRQKQQTLQKPDPLIICILGAPGVGKGTQSSLLASRLSLTHLSWGDLSRAEHKIPGSVISKYPLKPGREDSPDVPDDVAASEVRKNLEMRTRDVSKRIWLVDGFPRRSGHWLEWWKQLPPPSLVLHLHCDKSISLKRVNQRSATSGRRDDQNPDTVVNRIDKFAQGHDGILPAIRKLGLNVASVNTDNKDVERVYMDVLSHIKPVIEKYELENQFPSAESSFEFWPMAWC</sequence>
<reference evidence="5" key="1">
    <citation type="submission" date="2022-07" db="EMBL/GenBank/DDBJ databases">
        <title>Draft genome sequence of Zalerion maritima ATCC 34329, a (micro)plastics degrading marine fungus.</title>
        <authorList>
            <person name="Paco A."/>
            <person name="Goncalves M.F.M."/>
            <person name="Rocha-Santos T.A.P."/>
            <person name="Alves A."/>
        </authorList>
    </citation>
    <scope>NUCLEOTIDE SEQUENCE</scope>
    <source>
        <strain evidence="5">ATCC 34329</strain>
    </source>
</reference>
<comment type="caution">
    <text evidence="5">The sequence shown here is derived from an EMBL/GenBank/DDBJ whole genome shotgun (WGS) entry which is preliminary data.</text>
</comment>
<dbReference type="Gene3D" id="3.40.50.300">
    <property type="entry name" value="P-loop containing nucleotide triphosphate hydrolases"/>
    <property type="match status" value="1"/>
</dbReference>
<dbReference type="AlphaFoldDB" id="A0AAD5WTW4"/>
<organism evidence="5 6">
    <name type="scientific">Zalerion maritima</name>
    <dbReference type="NCBI Taxonomy" id="339359"/>
    <lineage>
        <taxon>Eukaryota</taxon>
        <taxon>Fungi</taxon>
        <taxon>Dikarya</taxon>
        <taxon>Ascomycota</taxon>
        <taxon>Pezizomycotina</taxon>
        <taxon>Sordariomycetes</taxon>
        <taxon>Lulworthiomycetidae</taxon>
        <taxon>Lulworthiales</taxon>
        <taxon>Lulworthiaceae</taxon>
        <taxon>Zalerion</taxon>
    </lineage>
</organism>
<evidence type="ECO:0000256" key="4">
    <source>
        <dbReference type="RuleBase" id="RU003330"/>
    </source>
</evidence>
<dbReference type="InterPro" id="IPR027417">
    <property type="entry name" value="P-loop_NTPase"/>
</dbReference>
<keyword evidence="1 4" id="KW-0808">Transferase</keyword>
<evidence type="ECO:0000313" key="5">
    <source>
        <dbReference type="EMBL" id="KAJ2901819.1"/>
    </source>
</evidence>
<name>A0AAD5WTW4_9PEZI</name>
<accession>A0AAD5WTW4</accession>
<keyword evidence="3 4" id="KW-0418">Kinase</keyword>
<evidence type="ECO:0000256" key="1">
    <source>
        <dbReference type="ARBA" id="ARBA00022679"/>
    </source>
</evidence>
<dbReference type="GO" id="GO:0005524">
    <property type="term" value="F:ATP binding"/>
    <property type="evidence" value="ECO:0007669"/>
    <property type="project" value="InterPro"/>
</dbReference>
<proteinExistence type="inferred from homology"/>
<dbReference type="GO" id="GO:0006139">
    <property type="term" value="P:nucleobase-containing compound metabolic process"/>
    <property type="evidence" value="ECO:0007669"/>
    <property type="project" value="InterPro"/>
</dbReference>
<dbReference type="SUPFAM" id="SSF52540">
    <property type="entry name" value="P-loop containing nucleoside triphosphate hydrolases"/>
    <property type="match status" value="1"/>
</dbReference>
<evidence type="ECO:0000256" key="2">
    <source>
        <dbReference type="ARBA" id="ARBA00022741"/>
    </source>
</evidence>
<gene>
    <name evidence="5" type="ORF">MKZ38_001357</name>
</gene>